<keyword evidence="2" id="KW-1133">Transmembrane helix</keyword>
<keyword evidence="4" id="KW-1185">Reference proteome</keyword>
<reference evidence="3 4" key="1">
    <citation type="submission" date="2023-07" db="EMBL/GenBank/DDBJ databases">
        <title>Sorghum-associated microbial communities from plants grown in Nebraska, USA.</title>
        <authorList>
            <person name="Schachtman D."/>
        </authorList>
    </citation>
    <scope>NUCLEOTIDE SEQUENCE [LARGE SCALE GENOMIC DNA]</scope>
    <source>
        <strain evidence="3 4">BE314</strain>
    </source>
</reference>
<dbReference type="InterPro" id="IPR012902">
    <property type="entry name" value="N_methyl_site"/>
</dbReference>
<name>A0ABU1YHG5_ROSSA</name>
<feature type="transmembrane region" description="Helical" evidence="2">
    <location>
        <begin position="21"/>
        <end position="42"/>
    </location>
</feature>
<protein>
    <submittedName>
        <fullName evidence="3">Tfp pilus assembly protein PilV</fullName>
    </submittedName>
</protein>
<gene>
    <name evidence="3" type="ORF">J2X20_000105</name>
</gene>
<dbReference type="Proteomes" id="UP001180453">
    <property type="component" value="Unassembled WGS sequence"/>
</dbReference>
<keyword evidence="2" id="KW-0472">Membrane</keyword>
<evidence type="ECO:0000256" key="1">
    <source>
        <dbReference type="SAM" id="MobiDB-lite"/>
    </source>
</evidence>
<proteinExistence type="predicted"/>
<dbReference type="RefSeq" id="WP_310259271.1">
    <property type="nucleotide sequence ID" value="NZ_JAVDXU010000001.1"/>
</dbReference>
<evidence type="ECO:0000313" key="3">
    <source>
        <dbReference type="EMBL" id="MDR7267476.1"/>
    </source>
</evidence>
<comment type="caution">
    <text evidence="3">The sequence shown here is derived from an EMBL/GenBank/DDBJ whole genome shotgun (WGS) entry which is preliminary data.</text>
</comment>
<evidence type="ECO:0000256" key="2">
    <source>
        <dbReference type="SAM" id="Phobius"/>
    </source>
</evidence>
<dbReference type="EMBL" id="JAVDXU010000001">
    <property type="protein sequence ID" value="MDR7267476.1"/>
    <property type="molecule type" value="Genomic_DNA"/>
</dbReference>
<evidence type="ECO:0000313" key="4">
    <source>
        <dbReference type="Proteomes" id="UP001180453"/>
    </source>
</evidence>
<sequence>MTPSHPDRSPSASRRQRGVTLIEALVALLVMSFGMLALVGLMSNLRRGSDLAKQRSEAMRIARADIAEAKTFAELTRSATTPTASKVYDGINGGTRSETPVDSNTTYTVSRTVSALANAEGLVVRVNVGWRDRAGDTQFINLDSVIAKVDPLFSAAIGFAPPAGPVTLPSARSPAIPAGAKQLDGKTSAFIPSSTATRLWVFNNFTGVITGLCNITPGVSLSTITAADVESCKNNTIGYLLSGVIRFSNTNPANPSQPEAFAIPMTNPTLVTGSYSLPHLDPATQQPQISGGAMVLDSFTATPPTVASAGNLPECFQDAPATSPSTQPFVTYNCIVYPDTATRYWSGKLELTGLTIGTTASEYKVCRYSADYNGSGGMFTADWKALENEEHPAVYGRVGTSLARQNFLVVRGNVSCPTAPGVDPSAGVFANYSTVQLQPSSP</sequence>
<feature type="compositionally biased region" description="Polar residues" evidence="1">
    <location>
        <begin position="94"/>
        <end position="105"/>
    </location>
</feature>
<organism evidence="3 4">
    <name type="scientific">Roseateles saccharophilus</name>
    <name type="common">Pseudomonas saccharophila</name>
    <dbReference type="NCBI Taxonomy" id="304"/>
    <lineage>
        <taxon>Bacteria</taxon>
        <taxon>Pseudomonadati</taxon>
        <taxon>Pseudomonadota</taxon>
        <taxon>Betaproteobacteria</taxon>
        <taxon>Burkholderiales</taxon>
        <taxon>Sphaerotilaceae</taxon>
        <taxon>Roseateles</taxon>
    </lineage>
</organism>
<accession>A0ABU1YHG5</accession>
<feature type="region of interest" description="Disordered" evidence="1">
    <location>
        <begin position="86"/>
        <end position="105"/>
    </location>
</feature>
<dbReference type="Pfam" id="PF07963">
    <property type="entry name" value="N_methyl"/>
    <property type="match status" value="1"/>
</dbReference>
<dbReference type="PROSITE" id="PS00409">
    <property type="entry name" value="PROKAR_NTER_METHYL"/>
    <property type="match status" value="1"/>
</dbReference>
<keyword evidence="2" id="KW-0812">Transmembrane</keyword>